<sequence>MKRKWIVLFTLCLLLARPLWASPPPTILLNDMPYVAKEPLYMQDGMLYVSLEDLMSLTYGTSIQTDPTYSLYLQNQTLTFTPGERIIKLNGKSISTSYPSILYGEVVYIPFSFLEVMGYSYTQNISSNSWGISPLLPYSKTSDDYSSHKFLASPYEKLALLLAKQVGEKEAVSLIELAKKEDCYISFIANEQKESLLIELRNVMSQTPRIQVAFRNIDLFSPTHNLSTLNILPATLKLEGDYLILKIGTQTLRTNCFWTSYYPTDTKNKLDVSQTLDATIMQLLYKYYRDQIDFKDDRYISPIMTIKTGRTKIFSHDVYWDNEIDENAHYTVSIYQTYNNGLTTYYVDLKGK</sequence>
<evidence type="ECO:0000313" key="1">
    <source>
        <dbReference type="EMBL" id="PHV71596.1"/>
    </source>
</evidence>
<dbReference type="Proteomes" id="UP000224460">
    <property type="component" value="Unassembled WGS sequence"/>
</dbReference>
<name>A0AC61DEK3_9FIRM</name>
<reference evidence="1" key="1">
    <citation type="submission" date="2017-10" db="EMBL/GenBank/DDBJ databases">
        <title>Genome sequence of cellulolytic Lachnospiraceae bacterium XHS1971 isolated from hotspring sediment.</title>
        <authorList>
            <person name="Vasudevan G."/>
            <person name="Joshi A.J."/>
            <person name="Hivarkar S."/>
            <person name="Lanjekar V.B."/>
            <person name="Dhakephalkar P.K."/>
            <person name="Dagar S."/>
        </authorList>
    </citation>
    <scope>NUCLEOTIDE SEQUENCE</scope>
    <source>
        <strain evidence="1">XHS1971</strain>
    </source>
</reference>
<proteinExistence type="predicted"/>
<keyword evidence="2" id="KW-1185">Reference proteome</keyword>
<comment type="caution">
    <text evidence="1">The sequence shown here is derived from an EMBL/GenBank/DDBJ whole genome shotgun (WGS) entry which is preliminary data.</text>
</comment>
<evidence type="ECO:0000313" key="2">
    <source>
        <dbReference type="Proteomes" id="UP000224460"/>
    </source>
</evidence>
<organism evidence="1 2">
    <name type="scientific">Sporanaerobium hydrogeniformans</name>
    <dbReference type="NCBI Taxonomy" id="3072179"/>
    <lineage>
        <taxon>Bacteria</taxon>
        <taxon>Bacillati</taxon>
        <taxon>Bacillota</taxon>
        <taxon>Clostridia</taxon>
        <taxon>Lachnospirales</taxon>
        <taxon>Lachnospiraceae</taxon>
        <taxon>Sporanaerobium</taxon>
    </lineage>
</organism>
<accession>A0AC61DEK3</accession>
<protein>
    <submittedName>
        <fullName evidence="1">Uncharacterized protein</fullName>
    </submittedName>
</protein>
<gene>
    <name evidence="1" type="ORF">CS063_03260</name>
</gene>
<dbReference type="EMBL" id="PEDL01000002">
    <property type="protein sequence ID" value="PHV71596.1"/>
    <property type="molecule type" value="Genomic_DNA"/>
</dbReference>